<keyword evidence="4" id="KW-0963">Cytoplasm</keyword>
<dbReference type="Pfam" id="PF02212">
    <property type="entry name" value="GED"/>
    <property type="match status" value="1"/>
</dbReference>
<feature type="non-terminal residue" evidence="17">
    <location>
        <position position="1"/>
    </location>
</feature>
<evidence type="ECO:0000256" key="2">
    <source>
        <dbReference type="ARBA" id="ARBA00004514"/>
    </source>
</evidence>
<protein>
    <recommendedName>
        <fullName evidence="3">dynamin GTPase</fullName>
        <ecNumber evidence="3">3.6.5.5</ecNumber>
    </recommendedName>
</protein>
<evidence type="ECO:0000256" key="8">
    <source>
        <dbReference type="ARBA" id="ARBA00023121"/>
    </source>
</evidence>
<dbReference type="OrthoDB" id="5061070at2759"/>
<dbReference type="GO" id="GO:0005741">
    <property type="term" value="C:mitochondrial outer membrane"/>
    <property type="evidence" value="ECO:0007669"/>
    <property type="project" value="UniProtKB-SubCell"/>
</dbReference>
<feature type="domain" description="GED" evidence="15">
    <location>
        <begin position="639"/>
        <end position="730"/>
    </location>
</feature>
<dbReference type="FunFam" id="1.20.120.1240:FF:000001">
    <property type="entry name" value="Dynamin 1 like"/>
    <property type="match status" value="1"/>
</dbReference>
<evidence type="ECO:0000256" key="10">
    <source>
        <dbReference type="ARBA" id="ARBA00023134"/>
    </source>
</evidence>
<evidence type="ECO:0000256" key="14">
    <source>
        <dbReference type="SAM" id="MobiDB-lite"/>
    </source>
</evidence>
<dbReference type="GO" id="GO:0016559">
    <property type="term" value="P:peroxisome fission"/>
    <property type="evidence" value="ECO:0007669"/>
    <property type="project" value="TreeGrafter"/>
</dbReference>
<evidence type="ECO:0000256" key="3">
    <source>
        <dbReference type="ARBA" id="ARBA00011980"/>
    </source>
</evidence>
<dbReference type="CDD" id="cd08771">
    <property type="entry name" value="DLP_1"/>
    <property type="match status" value="1"/>
</dbReference>
<accession>A0A836FYG6</accession>
<dbReference type="Gene3D" id="1.20.120.1240">
    <property type="entry name" value="Dynamin, middle domain"/>
    <property type="match status" value="1"/>
</dbReference>
<dbReference type="Pfam" id="PF01031">
    <property type="entry name" value="Dynamin_M"/>
    <property type="match status" value="1"/>
</dbReference>
<dbReference type="PRINTS" id="PR00195">
    <property type="entry name" value="DYNAMIN"/>
</dbReference>
<keyword evidence="5 13" id="KW-0547">Nucleotide-binding</keyword>
<feature type="region of interest" description="Disordered" evidence="14">
    <location>
        <begin position="578"/>
        <end position="603"/>
    </location>
</feature>
<dbReference type="InterPro" id="IPR030381">
    <property type="entry name" value="G_DYNAMIN_dom"/>
</dbReference>
<evidence type="ECO:0000256" key="4">
    <source>
        <dbReference type="ARBA" id="ARBA00022490"/>
    </source>
</evidence>
<keyword evidence="8" id="KW-0446">Lipid-binding</keyword>
<evidence type="ECO:0000256" key="13">
    <source>
        <dbReference type="RuleBase" id="RU003932"/>
    </source>
</evidence>
<dbReference type="SUPFAM" id="SSF52540">
    <property type="entry name" value="P-loop containing nucleoside triphosphate hydrolases"/>
    <property type="match status" value="1"/>
</dbReference>
<evidence type="ECO:0000256" key="11">
    <source>
        <dbReference type="ARBA" id="ARBA00023136"/>
    </source>
</evidence>
<keyword evidence="11" id="KW-0472">Membrane</keyword>
<name>A0A836FYG6_9HYME</name>
<dbReference type="GO" id="GO:0000266">
    <property type="term" value="P:mitochondrial fission"/>
    <property type="evidence" value="ECO:0007669"/>
    <property type="project" value="TreeGrafter"/>
</dbReference>
<evidence type="ECO:0000256" key="5">
    <source>
        <dbReference type="ARBA" id="ARBA00022741"/>
    </source>
</evidence>
<dbReference type="InterPro" id="IPR019762">
    <property type="entry name" value="Dynamin_GTPase_CS"/>
</dbReference>
<evidence type="ECO:0000259" key="16">
    <source>
        <dbReference type="PROSITE" id="PS51718"/>
    </source>
</evidence>
<dbReference type="InterPro" id="IPR020850">
    <property type="entry name" value="GED_dom"/>
</dbReference>
<dbReference type="AlphaFoldDB" id="A0A836FYG6"/>
<evidence type="ECO:0000256" key="7">
    <source>
        <dbReference type="ARBA" id="ARBA00022801"/>
    </source>
</evidence>
<dbReference type="Gene3D" id="3.40.50.300">
    <property type="entry name" value="P-loop containing nucleotide triphosphate hydrolases"/>
    <property type="match status" value="1"/>
</dbReference>
<organism evidence="17 18">
    <name type="scientific">Acromyrmex heyeri</name>
    <dbReference type="NCBI Taxonomy" id="230685"/>
    <lineage>
        <taxon>Eukaryota</taxon>
        <taxon>Metazoa</taxon>
        <taxon>Ecdysozoa</taxon>
        <taxon>Arthropoda</taxon>
        <taxon>Hexapoda</taxon>
        <taxon>Insecta</taxon>
        <taxon>Pterygota</taxon>
        <taxon>Neoptera</taxon>
        <taxon>Endopterygota</taxon>
        <taxon>Hymenoptera</taxon>
        <taxon>Apocrita</taxon>
        <taxon>Aculeata</taxon>
        <taxon>Formicoidea</taxon>
        <taxon>Formicidae</taxon>
        <taxon>Myrmicinae</taxon>
        <taxon>Acromyrmex</taxon>
    </lineage>
</organism>
<feature type="non-terminal residue" evidence="17">
    <location>
        <position position="731"/>
    </location>
</feature>
<gene>
    <name evidence="17" type="primary">Dnm1l</name>
    <name evidence="17" type="ORF">G6Z77_0006980</name>
</gene>
<keyword evidence="18" id="KW-1185">Reference proteome</keyword>
<dbReference type="GO" id="GO:0005829">
    <property type="term" value="C:cytosol"/>
    <property type="evidence" value="ECO:0007669"/>
    <property type="project" value="UniProtKB-SubCell"/>
</dbReference>
<feature type="domain" description="Dynamin-type G" evidence="16">
    <location>
        <begin position="22"/>
        <end position="302"/>
    </location>
</feature>
<sequence length="731" mass="82120">MEALIPVINKLQDVFNTVGATVLQLPQIVVLGTQSSGKSSVIESLVGRSFLPRGTGIVTRRPLILQLIYTPKDDREHRSAENGTLDLEEWGMFLHTKNKIYRHFDDIRAEIEAETDRMAGANKGICPEPINLKIYSTSVVNLTLIDLPGITKVPVGDQPEDIESQIRELVLKYICSPNSIILAVVTANTDMATSESLKLSKDVDPDGRRTLAVVTKLDLMDAGTDAIDILCGRVIPVKLGIIGVVNRSQQDIMNNKSIQEALKDEATFLQRKYPTLANRNGTPYLAKTLNRLLMQHIRDCLPELKNRVNTMVAQYQTLLNSYGGDVEDKSQTLLQIITKFANSYCATIEGTARNIETTELCGGARICYIFHETFGKTLDSINPLADLSKVDILTAIRNATGPRPALFVPEVSFELLVKRQIRKLEDPSLRCVELVHEEMQSIIQHCGTEVQQEMLRFPKLHERIVDVVTQLLRRRLPPTNSMVENLVAIELAYINTKHPDFHKDAAFVSSLLKDADVDHLKHNKRLTSASSTIITNDTIVKSVNNQDEMNSVSDQTKEQQGQQNHWLLSNLLLQGRTESTSSADGSPIRIRENSNSPNPSMNPMIELQKASPQQKPVNLLPAVPIQTSRKLSDREQRDCDIIERLIRSYFYIVRKSIQDSVPKAVMHFLVNYVKDNLQSELVTHLYKSDQAEALLIESEHIAVRRKETADMLKALTQAGHIISEIRETHMW</sequence>
<dbReference type="Proteomes" id="UP000670152">
    <property type="component" value="Unassembled WGS sequence"/>
</dbReference>
<comment type="caution">
    <text evidence="17">The sequence shown here is derived from an EMBL/GenBank/DDBJ whole genome shotgun (WGS) entry which is preliminary data.</text>
</comment>
<dbReference type="EC" id="3.6.5.5" evidence="3"/>
<dbReference type="InterPro" id="IPR027417">
    <property type="entry name" value="P-loop_NTPase"/>
</dbReference>
<dbReference type="PANTHER" id="PTHR11566">
    <property type="entry name" value="DYNAMIN"/>
    <property type="match status" value="1"/>
</dbReference>
<dbReference type="GO" id="GO:0008289">
    <property type="term" value="F:lipid binding"/>
    <property type="evidence" value="ECO:0007669"/>
    <property type="project" value="UniProtKB-KW"/>
</dbReference>
<dbReference type="InterPro" id="IPR022812">
    <property type="entry name" value="Dynamin"/>
</dbReference>
<reference evidence="17 18" key="1">
    <citation type="submission" date="2020-02" db="EMBL/GenBank/DDBJ databases">
        <title>Relaxed selection underlies rapid genomic changes in the transitions from sociality to social parasitism in ants.</title>
        <authorList>
            <person name="Bi X."/>
        </authorList>
    </citation>
    <scope>NUCLEOTIDE SEQUENCE [LARGE SCALE GENOMIC DNA]</scope>
    <source>
        <strain evidence="17">BGI-DK2014b</strain>
        <tissue evidence="17">Whole body</tissue>
    </source>
</reference>
<comment type="subcellular location">
    <subcellularLocation>
        <location evidence="2">Cytoplasm</location>
        <location evidence="2">Cytosol</location>
    </subcellularLocation>
    <subcellularLocation>
        <location evidence="1">Mitochondrion outer membrane</location>
    </subcellularLocation>
</comment>
<feature type="compositionally biased region" description="Low complexity" evidence="14">
    <location>
        <begin position="593"/>
        <end position="603"/>
    </location>
</feature>
<proteinExistence type="inferred from homology"/>
<evidence type="ECO:0000256" key="6">
    <source>
        <dbReference type="ARBA" id="ARBA00022787"/>
    </source>
</evidence>
<dbReference type="GO" id="GO:0003924">
    <property type="term" value="F:GTPase activity"/>
    <property type="evidence" value="ECO:0007669"/>
    <property type="project" value="InterPro"/>
</dbReference>
<evidence type="ECO:0000256" key="9">
    <source>
        <dbReference type="ARBA" id="ARBA00023128"/>
    </source>
</evidence>
<dbReference type="EMBL" id="JAANIB010003775">
    <property type="protein sequence ID" value="KAG5336165.1"/>
    <property type="molecule type" value="Genomic_DNA"/>
</dbReference>
<dbReference type="InterPro" id="IPR003130">
    <property type="entry name" value="GED"/>
</dbReference>
<dbReference type="FunFam" id="3.40.50.300:FF:000172">
    <property type="entry name" value="Dynamin-1-like protein isoform 1"/>
    <property type="match status" value="1"/>
</dbReference>
<dbReference type="PROSITE" id="PS51718">
    <property type="entry name" value="G_DYNAMIN_2"/>
    <property type="match status" value="1"/>
</dbReference>
<evidence type="ECO:0000313" key="17">
    <source>
        <dbReference type="EMBL" id="KAG5336165.1"/>
    </source>
</evidence>
<keyword evidence="10 13" id="KW-0342">GTP-binding</keyword>
<dbReference type="SMART" id="SM00302">
    <property type="entry name" value="GED"/>
    <property type="match status" value="1"/>
</dbReference>
<keyword evidence="9" id="KW-0496">Mitochondrion</keyword>
<evidence type="ECO:0000256" key="12">
    <source>
        <dbReference type="ARBA" id="ARBA00048040"/>
    </source>
</evidence>
<dbReference type="GO" id="GO:0005525">
    <property type="term" value="F:GTP binding"/>
    <property type="evidence" value="ECO:0007669"/>
    <property type="project" value="UniProtKB-KW"/>
</dbReference>
<comment type="similarity">
    <text evidence="13">Belongs to the TRAFAC class dynamin-like GTPase superfamily. Dynamin/Fzo/YdjA family.</text>
</comment>
<dbReference type="GO" id="GO:0006897">
    <property type="term" value="P:endocytosis"/>
    <property type="evidence" value="ECO:0007669"/>
    <property type="project" value="TreeGrafter"/>
</dbReference>
<dbReference type="Pfam" id="PF00350">
    <property type="entry name" value="Dynamin_N"/>
    <property type="match status" value="1"/>
</dbReference>
<dbReference type="PROSITE" id="PS51388">
    <property type="entry name" value="GED"/>
    <property type="match status" value="1"/>
</dbReference>
<keyword evidence="6" id="KW-1000">Mitochondrion outer membrane</keyword>
<comment type="catalytic activity">
    <reaction evidence="12">
        <text>GTP + H2O = GDP + phosphate + H(+)</text>
        <dbReference type="Rhea" id="RHEA:19669"/>
        <dbReference type="ChEBI" id="CHEBI:15377"/>
        <dbReference type="ChEBI" id="CHEBI:15378"/>
        <dbReference type="ChEBI" id="CHEBI:37565"/>
        <dbReference type="ChEBI" id="CHEBI:43474"/>
        <dbReference type="ChEBI" id="CHEBI:58189"/>
        <dbReference type="EC" id="3.6.5.5"/>
    </reaction>
</comment>
<dbReference type="InterPro" id="IPR045063">
    <property type="entry name" value="Dynamin_N"/>
</dbReference>
<dbReference type="GO" id="GO:0008017">
    <property type="term" value="F:microtubule binding"/>
    <property type="evidence" value="ECO:0007669"/>
    <property type="project" value="TreeGrafter"/>
</dbReference>
<dbReference type="GO" id="GO:0048312">
    <property type="term" value="P:intracellular distribution of mitochondria"/>
    <property type="evidence" value="ECO:0007669"/>
    <property type="project" value="TreeGrafter"/>
</dbReference>
<dbReference type="InterPro" id="IPR001401">
    <property type="entry name" value="Dynamin_GTPase"/>
</dbReference>
<dbReference type="InterPro" id="IPR000375">
    <property type="entry name" value="Dynamin_stalk"/>
</dbReference>
<evidence type="ECO:0000313" key="18">
    <source>
        <dbReference type="Proteomes" id="UP000670152"/>
    </source>
</evidence>
<dbReference type="SMART" id="SM00053">
    <property type="entry name" value="DYNc"/>
    <property type="match status" value="1"/>
</dbReference>
<evidence type="ECO:0000256" key="1">
    <source>
        <dbReference type="ARBA" id="ARBA00004294"/>
    </source>
</evidence>
<dbReference type="PANTHER" id="PTHR11566:SF21">
    <property type="entry name" value="DYNAMIN RELATED PROTEIN 1, ISOFORM A"/>
    <property type="match status" value="1"/>
</dbReference>
<dbReference type="GO" id="GO:0005874">
    <property type="term" value="C:microtubule"/>
    <property type="evidence" value="ECO:0007669"/>
    <property type="project" value="TreeGrafter"/>
</dbReference>
<dbReference type="PROSITE" id="PS00410">
    <property type="entry name" value="G_DYNAMIN_1"/>
    <property type="match status" value="1"/>
</dbReference>
<keyword evidence="7" id="KW-0378">Hydrolase</keyword>
<evidence type="ECO:0000259" key="15">
    <source>
        <dbReference type="PROSITE" id="PS51388"/>
    </source>
</evidence>